<dbReference type="NCBIfam" id="TIGR00668">
    <property type="entry name" value="apaH"/>
    <property type="match status" value="1"/>
</dbReference>
<dbReference type="SUPFAM" id="SSF56300">
    <property type="entry name" value="Metallo-dependent phosphatases"/>
    <property type="match status" value="1"/>
</dbReference>
<proteinExistence type="inferred from homology"/>
<dbReference type="InterPro" id="IPR029052">
    <property type="entry name" value="Metallo-depent_PP-like"/>
</dbReference>
<dbReference type="Pfam" id="PF00149">
    <property type="entry name" value="Metallophos"/>
    <property type="match status" value="1"/>
</dbReference>
<dbReference type="EMBL" id="CADIKM010000003">
    <property type="protein sequence ID" value="CAB3780858.1"/>
    <property type="molecule type" value="Genomic_DNA"/>
</dbReference>
<dbReference type="CDD" id="cd07422">
    <property type="entry name" value="MPP_ApaH"/>
    <property type="match status" value="1"/>
</dbReference>
<evidence type="ECO:0000313" key="8">
    <source>
        <dbReference type="Proteomes" id="UP000494115"/>
    </source>
</evidence>
<dbReference type="InterPro" id="IPR004843">
    <property type="entry name" value="Calcineurin-like_PHP"/>
</dbReference>
<evidence type="ECO:0000256" key="4">
    <source>
        <dbReference type="ARBA" id="ARBA00049417"/>
    </source>
</evidence>
<dbReference type="AlphaFoldDB" id="A0A6S7AY34"/>
<evidence type="ECO:0000313" key="7">
    <source>
        <dbReference type="EMBL" id="CAB3780858.1"/>
    </source>
</evidence>
<keyword evidence="3 5" id="KW-0378">Hydrolase</keyword>
<comment type="catalytic activity">
    <reaction evidence="4 5">
        <text>P(1),P(4)-bis(5'-adenosyl) tetraphosphate + H2O = 2 ADP + 2 H(+)</text>
        <dbReference type="Rhea" id="RHEA:24252"/>
        <dbReference type="ChEBI" id="CHEBI:15377"/>
        <dbReference type="ChEBI" id="CHEBI:15378"/>
        <dbReference type="ChEBI" id="CHEBI:58141"/>
        <dbReference type="ChEBI" id="CHEBI:456216"/>
        <dbReference type="EC" id="3.6.1.41"/>
    </reaction>
</comment>
<sequence length="331" mass="36424">MPARKGLYYKEPGAAPIEIGNQKVRRAHSQVSFDFLTHSARSLAFMTHPTLPEVPVAIGDLQGCHDAFSRLLTQLNLSASTPIWLTGDLINRGPASLATLRAVVELGDRVTTVLGNHDLHLLAIAAGVHTPKKGDTLDDILAAPDFPDLVDWLRRQPLAHLENNFLMVHAGVLPEWTAEQTLALAAEVEEQLRGPKWKQFLKNLWGNEPTRWSNKLTGDDRTRVVVNALTRLRFCAPDGKMEFKANGGINDAPPGYLAWFDVPERKTQDITVVFGHWAALGLKLRANLCALDSGCVWGNQLSALRLTADPMQRQLTQVDCGAPEPSAMVEE</sequence>
<dbReference type="EC" id="3.6.1.41" evidence="5"/>
<accession>A0A6S7AY34</accession>
<keyword evidence="8" id="KW-1185">Reference proteome</keyword>
<organism evidence="7 8">
    <name type="scientific">Pararobbsia alpina</name>
    <dbReference type="NCBI Taxonomy" id="621374"/>
    <lineage>
        <taxon>Bacteria</taxon>
        <taxon>Pseudomonadati</taxon>
        <taxon>Pseudomonadota</taxon>
        <taxon>Betaproteobacteria</taxon>
        <taxon>Burkholderiales</taxon>
        <taxon>Burkholderiaceae</taxon>
        <taxon>Pararobbsia</taxon>
    </lineage>
</organism>
<evidence type="ECO:0000256" key="1">
    <source>
        <dbReference type="ARBA" id="ARBA00003413"/>
    </source>
</evidence>
<dbReference type="NCBIfam" id="NF001204">
    <property type="entry name" value="PRK00166.1"/>
    <property type="match status" value="1"/>
</dbReference>
<dbReference type="Proteomes" id="UP000494115">
    <property type="component" value="Unassembled WGS sequence"/>
</dbReference>
<reference evidence="7 8" key="1">
    <citation type="submission" date="2020-04" db="EMBL/GenBank/DDBJ databases">
        <authorList>
            <person name="De Canck E."/>
        </authorList>
    </citation>
    <scope>NUCLEOTIDE SEQUENCE [LARGE SCALE GENOMIC DNA]</scope>
    <source>
        <strain evidence="7 8">LMG 28138</strain>
    </source>
</reference>
<evidence type="ECO:0000259" key="6">
    <source>
        <dbReference type="Pfam" id="PF00149"/>
    </source>
</evidence>
<dbReference type="HAMAP" id="MF_00199">
    <property type="entry name" value="ApaH"/>
    <property type="match status" value="1"/>
</dbReference>
<evidence type="ECO:0000256" key="2">
    <source>
        <dbReference type="ARBA" id="ARBA00005419"/>
    </source>
</evidence>
<feature type="domain" description="Calcineurin-like phosphoesterase" evidence="6">
    <location>
        <begin position="57"/>
        <end position="203"/>
    </location>
</feature>
<dbReference type="Gene3D" id="3.60.21.10">
    <property type="match status" value="1"/>
</dbReference>
<dbReference type="GO" id="GO:0008803">
    <property type="term" value="F:bis(5'-nucleosyl)-tetraphosphatase (symmetrical) activity"/>
    <property type="evidence" value="ECO:0007669"/>
    <property type="project" value="UniProtKB-UniRule"/>
</dbReference>
<dbReference type="InterPro" id="IPR004617">
    <property type="entry name" value="ApaH"/>
</dbReference>
<gene>
    <name evidence="7" type="primary">apaH_1</name>
    <name evidence="5" type="synonym">apaH</name>
    <name evidence="7" type="ORF">LMG28138_01131</name>
</gene>
<evidence type="ECO:0000256" key="3">
    <source>
        <dbReference type="ARBA" id="ARBA00022801"/>
    </source>
</evidence>
<comment type="similarity">
    <text evidence="2 5">Belongs to the Ap4A hydrolase family.</text>
</comment>
<dbReference type="PANTHER" id="PTHR40942:SF4">
    <property type="entry name" value="CYTOCHROME C5"/>
    <property type="match status" value="1"/>
</dbReference>
<dbReference type="PANTHER" id="PTHR40942">
    <property type="match status" value="1"/>
</dbReference>
<name>A0A6S7AY34_9BURK</name>
<protein>
    <recommendedName>
        <fullName evidence="5">Bis(5'-nucleosyl)-tetraphosphatase, symmetrical</fullName>
        <ecNumber evidence="5">3.6.1.41</ecNumber>
    </recommendedName>
    <alternativeName>
        <fullName evidence="5">Ap4A hydrolase</fullName>
    </alternativeName>
    <alternativeName>
        <fullName evidence="5">Diadenosine 5',5'''-P1,P4-tetraphosphate pyrophosphohydrolase</fullName>
    </alternativeName>
    <alternativeName>
        <fullName evidence="5">Diadenosine tetraphosphatase</fullName>
    </alternativeName>
</protein>
<evidence type="ECO:0000256" key="5">
    <source>
        <dbReference type="HAMAP-Rule" id="MF_00199"/>
    </source>
</evidence>
<comment type="function">
    <text evidence="1 5">Hydrolyzes diadenosine 5',5'''-P1,P4-tetraphosphate to yield ADP.</text>
</comment>